<gene>
    <name evidence="2" type="ORF">FHS56_002384</name>
</gene>
<keyword evidence="3" id="KW-1185">Reference proteome</keyword>
<sequence length="64" mass="7143">MGKIERIIYLLAAVLVILLAFRFIWGLLKIIIVLAGLGFVFFLIYSLLQDSSGESQKKAGNEDL</sequence>
<keyword evidence="1" id="KW-0812">Transmembrane</keyword>
<dbReference type="AlphaFoldDB" id="A0A846MTU5"/>
<feature type="transmembrane region" description="Helical" evidence="1">
    <location>
        <begin position="30"/>
        <end position="48"/>
    </location>
</feature>
<dbReference type="Proteomes" id="UP000537126">
    <property type="component" value="Unassembled WGS sequence"/>
</dbReference>
<comment type="caution">
    <text evidence="2">The sequence shown here is derived from an EMBL/GenBank/DDBJ whole genome shotgun (WGS) entry which is preliminary data.</text>
</comment>
<evidence type="ECO:0000313" key="2">
    <source>
        <dbReference type="EMBL" id="NIK74851.1"/>
    </source>
</evidence>
<evidence type="ECO:0000256" key="1">
    <source>
        <dbReference type="SAM" id="Phobius"/>
    </source>
</evidence>
<accession>A0A846MTU5</accession>
<feature type="transmembrane region" description="Helical" evidence="1">
    <location>
        <begin position="7"/>
        <end position="24"/>
    </location>
</feature>
<dbReference type="RefSeq" id="WP_166921027.1">
    <property type="nucleotide sequence ID" value="NZ_JAASRN010000008.1"/>
</dbReference>
<proteinExistence type="predicted"/>
<dbReference type="EMBL" id="JAASRN010000008">
    <property type="protein sequence ID" value="NIK74851.1"/>
    <property type="molecule type" value="Genomic_DNA"/>
</dbReference>
<name>A0A846MTU5_9BACT</name>
<organism evidence="2 3">
    <name type="scientific">Thermonema lapsum</name>
    <dbReference type="NCBI Taxonomy" id="28195"/>
    <lineage>
        <taxon>Bacteria</taxon>
        <taxon>Pseudomonadati</taxon>
        <taxon>Bacteroidota</taxon>
        <taxon>Cytophagia</taxon>
        <taxon>Cytophagales</taxon>
        <taxon>Thermonemataceae</taxon>
        <taxon>Thermonema</taxon>
    </lineage>
</organism>
<keyword evidence="1" id="KW-1133">Transmembrane helix</keyword>
<reference evidence="2 3" key="1">
    <citation type="submission" date="2020-03" db="EMBL/GenBank/DDBJ databases">
        <title>Genomic Encyclopedia of Type Strains, Phase IV (KMG-IV): sequencing the most valuable type-strain genomes for metagenomic binning, comparative biology and taxonomic classification.</title>
        <authorList>
            <person name="Goeker M."/>
        </authorList>
    </citation>
    <scope>NUCLEOTIDE SEQUENCE [LARGE SCALE GENOMIC DNA]</scope>
    <source>
        <strain evidence="2 3">DSM 5718</strain>
    </source>
</reference>
<keyword evidence="1" id="KW-0472">Membrane</keyword>
<evidence type="ECO:0000313" key="3">
    <source>
        <dbReference type="Proteomes" id="UP000537126"/>
    </source>
</evidence>
<protein>
    <submittedName>
        <fullName evidence="2">Putative membrane-anchored protein</fullName>
    </submittedName>
</protein>